<comment type="similarity">
    <text evidence="1">Belongs to the IUNH family.</text>
</comment>
<proteinExistence type="inferred from homology"/>
<evidence type="ECO:0000259" key="2">
    <source>
        <dbReference type="Pfam" id="PF01156"/>
    </source>
</evidence>
<dbReference type="EMBL" id="OU015569">
    <property type="protein sequence ID" value="CAG5094337.1"/>
    <property type="molecule type" value="Genomic_DNA"/>
</dbReference>
<dbReference type="Gene3D" id="3.90.245.10">
    <property type="entry name" value="Ribonucleoside hydrolase-like"/>
    <property type="match status" value="1"/>
</dbReference>
<dbReference type="SUPFAM" id="SSF53590">
    <property type="entry name" value="Nucleoside hydrolase"/>
    <property type="match status" value="1"/>
</dbReference>
<sequence>MGGTSWGRGNVTAAAEFNFFHDPEAAATVLRKIPEELDTKIVTWEATREGTFKKEMIDFHPYQTTFKGEWLWERCKRMGVPIDEEAFDDFCICDLVAAVVLVEGKAIKSSRDCHVAVECAGKFSRGAMVVDARDRPTTKQKEEAGFKLVTVVDKVDYSRPLLDLHGLKLAST</sequence>
<evidence type="ECO:0000313" key="3">
    <source>
        <dbReference type="EMBL" id="CAG5094337.1"/>
    </source>
</evidence>
<keyword evidence="4" id="KW-1185">Reference proteome</keyword>
<evidence type="ECO:0000256" key="1">
    <source>
        <dbReference type="ARBA" id="ARBA00009176"/>
    </source>
</evidence>
<feature type="domain" description="Inosine/uridine-preferring nucleoside hydrolase" evidence="2">
    <location>
        <begin position="1"/>
        <end position="156"/>
    </location>
</feature>
<dbReference type="InterPro" id="IPR036452">
    <property type="entry name" value="Ribo_hydro-like"/>
</dbReference>
<dbReference type="PANTHER" id="PTHR46190">
    <property type="entry name" value="SI:CH211-201H21.5-RELATED"/>
    <property type="match status" value="1"/>
</dbReference>
<dbReference type="Proteomes" id="UP001158576">
    <property type="component" value="Chromosome XSR"/>
</dbReference>
<dbReference type="Pfam" id="PF01156">
    <property type="entry name" value="IU_nuc_hydro"/>
    <property type="match status" value="1"/>
</dbReference>
<dbReference type="PANTHER" id="PTHR46190:SF1">
    <property type="entry name" value="SI:CH211-201H21.5"/>
    <property type="match status" value="1"/>
</dbReference>
<protein>
    <submittedName>
        <fullName evidence="3">Oidioi.mRNA.OKI2018_I69.XSR.g13463.t1.cds</fullName>
    </submittedName>
</protein>
<evidence type="ECO:0000313" key="4">
    <source>
        <dbReference type="Proteomes" id="UP001158576"/>
    </source>
</evidence>
<dbReference type="InterPro" id="IPR001910">
    <property type="entry name" value="Inosine/uridine_hydrolase_dom"/>
</dbReference>
<gene>
    <name evidence="3" type="ORF">OKIOD_LOCUS5021</name>
</gene>
<organism evidence="3 4">
    <name type="scientific">Oikopleura dioica</name>
    <name type="common">Tunicate</name>
    <dbReference type="NCBI Taxonomy" id="34765"/>
    <lineage>
        <taxon>Eukaryota</taxon>
        <taxon>Metazoa</taxon>
        <taxon>Chordata</taxon>
        <taxon>Tunicata</taxon>
        <taxon>Appendicularia</taxon>
        <taxon>Copelata</taxon>
        <taxon>Oikopleuridae</taxon>
        <taxon>Oikopleura</taxon>
    </lineage>
</organism>
<name>A0ABN7S6Y0_OIKDI</name>
<dbReference type="InterPro" id="IPR052775">
    <property type="entry name" value="IUN_hydrolase"/>
</dbReference>
<reference evidence="3 4" key="1">
    <citation type="submission" date="2021-04" db="EMBL/GenBank/DDBJ databases">
        <authorList>
            <person name="Bliznina A."/>
        </authorList>
    </citation>
    <scope>NUCLEOTIDE SEQUENCE [LARGE SCALE GENOMIC DNA]</scope>
</reference>
<accession>A0ABN7S6Y0</accession>